<keyword evidence="5" id="KW-1185">Reference proteome</keyword>
<dbReference type="OMA" id="WTNDETK"/>
<dbReference type="SUPFAM" id="SSF52540">
    <property type="entry name" value="P-loop containing nucleoside triphosphate hydrolases"/>
    <property type="match status" value="2"/>
</dbReference>
<dbReference type="GO" id="GO:0016787">
    <property type="term" value="F:hydrolase activity"/>
    <property type="evidence" value="ECO:0007669"/>
    <property type="project" value="UniProtKB-KW"/>
</dbReference>
<dbReference type="InterPro" id="IPR038718">
    <property type="entry name" value="SNF2-like_sf"/>
</dbReference>
<evidence type="ECO:0000313" key="4">
    <source>
        <dbReference type="EMBL" id="EED91959.1"/>
    </source>
</evidence>
<dbReference type="SMART" id="SM00490">
    <property type="entry name" value="HELICc"/>
    <property type="match status" value="1"/>
</dbReference>
<dbReference type="Proteomes" id="UP000001449">
    <property type="component" value="Chromosome 5"/>
</dbReference>
<dbReference type="InParanoid" id="B8C2J6"/>
<dbReference type="InterPro" id="IPR014001">
    <property type="entry name" value="Helicase_ATP-bd"/>
</dbReference>
<organism evidence="4 5">
    <name type="scientific">Thalassiosira pseudonana</name>
    <name type="common">Marine diatom</name>
    <name type="synonym">Cyclotella nana</name>
    <dbReference type="NCBI Taxonomy" id="35128"/>
    <lineage>
        <taxon>Eukaryota</taxon>
        <taxon>Sar</taxon>
        <taxon>Stramenopiles</taxon>
        <taxon>Ochrophyta</taxon>
        <taxon>Bacillariophyta</taxon>
        <taxon>Coscinodiscophyceae</taxon>
        <taxon>Thalassiosirophycidae</taxon>
        <taxon>Thalassiosirales</taxon>
        <taxon>Thalassiosiraceae</taxon>
        <taxon>Thalassiosira</taxon>
    </lineage>
</organism>
<dbReference type="PANTHER" id="PTHR45766">
    <property type="entry name" value="DNA ANNEALING HELICASE AND ENDONUCLEASE ZRANB3 FAMILY MEMBER"/>
    <property type="match status" value="1"/>
</dbReference>
<dbReference type="InterPro" id="IPR049730">
    <property type="entry name" value="SNF2/RAD54-like_C"/>
</dbReference>
<dbReference type="Gene3D" id="3.40.50.10810">
    <property type="entry name" value="Tandem AAA-ATPase domain"/>
    <property type="match status" value="1"/>
</dbReference>
<protein>
    <submittedName>
        <fullName evidence="4">Uncharacterized protein</fullName>
    </submittedName>
</protein>
<evidence type="ECO:0000259" key="3">
    <source>
        <dbReference type="PROSITE" id="PS51194"/>
    </source>
</evidence>
<dbReference type="PROSITE" id="PS51192">
    <property type="entry name" value="HELICASE_ATP_BIND_1"/>
    <property type="match status" value="1"/>
</dbReference>
<reference evidence="4 5" key="2">
    <citation type="journal article" date="2008" name="Nature">
        <title>The Phaeodactylum genome reveals the evolutionary history of diatom genomes.</title>
        <authorList>
            <person name="Bowler C."/>
            <person name="Allen A.E."/>
            <person name="Badger J.H."/>
            <person name="Grimwood J."/>
            <person name="Jabbari K."/>
            <person name="Kuo A."/>
            <person name="Maheswari U."/>
            <person name="Martens C."/>
            <person name="Maumus F."/>
            <person name="Otillar R.P."/>
            <person name="Rayko E."/>
            <person name="Salamov A."/>
            <person name="Vandepoele K."/>
            <person name="Beszteri B."/>
            <person name="Gruber A."/>
            <person name="Heijde M."/>
            <person name="Katinka M."/>
            <person name="Mock T."/>
            <person name="Valentin K."/>
            <person name="Verret F."/>
            <person name="Berges J.A."/>
            <person name="Brownlee C."/>
            <person name="Cadoret J.P."/>
            <person name="Chiovitti A."/>
            <person name="Choi C.J."/>
            <person name="Coesel S."/>
            <person name="De Martino A."/>
            <person name="Detter J.C."/>
            <person name="Durkin C."/>
            <person name="Falciatore A."/>
            <person name="Fournet J."/>
            <person name="Haruta M."/>
            <person name="Huysman M.J."/>
            <person name="Jenkins B.D."/>
            <person name="Jiroutova K."/>
            <person name="Jorgensen R.E."/>
            <person name="Joubert Y."/>
            <person name="Kaplan A."/>
            <person name="Kroger N."/>
            <person name="Kroth P.G."/>
            <person name="La Roche J."/>
            <person name="Lindquist E."/>
            <person name="Lommer M."/>
            <person name="Martin-Jezequel V."/>
            <person name="Lopez P.J."/>
            <person name="Lucas S."/>
            <person name="Mangogna M."/>
            <person name="McGinnis K."/>
            <person name="Medlin L.K."/>
            <person name="Montsant A."/>
            <person name="Oudot-Le Secq M.P."/>
            <person name="Napoli C."/>
            <person name="Obornik M."/>
            <person name="Parker M.S."/>
            <person name="Petit J.L."/>
            <person name="Porcel B.M."/>
            <person name="Poulsen N."/>
            <person name="Robison M."/>
            <person name="Rychlewski L."/>
            <person name="Rynearson T.A."/>
            <person name="Schmutz J."/>
            <person name="Shapiro H."/>
            <person name="Siaut M."/>
            <person name="Stanley M."/>
            <person name="Sussman M.R."/>
            <person name="Taylor A.R."/>
            <person name="Vardi A."/>
            <person name="von Dassow P."/>
            <person name="Vyverman W."/>
            <person name="Willis A."/>
            <person name="Wyrwicz L.S."/>
            <person name="Rokhsar D.S."/>
            <person name="Weissenbach J."/>
            <person name="Armbrust E.V."/>
            <person name="Green B.R."/>
            <person name="Van de Peer Y."/>
            <person name="Grigoriev I.V."/>
        </authorList>
    </citation>
    <scope>NUCLEOTIDE SEQUENCE [LARGE SCALE GENOMIC DNA]</scope>
    <source>
        <strain evidence="4 5">CCMP1335</strain>
    </source>
</reference>
<dbReference type="GO" id="GO:0031297">
    <property type="term" value="P:replication fork processing"/>
    <property type="evidence" value="ECO:0000318"/>
    <property type="project" value="GO_Central"/>
</dbReference>
<name>B8C2J6_THAPS</name>
<sequence length="466" mass="51903">MDKSYPKAKELISRGVGVGVAKALAPYQRGGVEFILDKEGRALLADEMGLGKTVQAIAAMSAYRHEWPLLVLCPSTARYHWEIEFRHWLGKTSLAKGSDDINVLTSGKDYILRYDGTTKVVICSLGLIVALVNNERIYPGMFKCVIVDESHALKNKSSKRTQSVVPLLKAADRCLLLSGTPALARPSELWPQLSVLSDDFYAKYTRGEKGEPDSGTRARWVSCSSYADASFWLAELHTLLTSTVMIRRMKADILKNLPSKIREKAFISVMGRLAREHTVADSSLGLGPQYNEQGEEIKSKEVLHHLYNITGRSKIDKVTKMLKSWLADPTKGKLCIFAHHLDVLNAITRGAGLSNFVGSNTRFIRIDGATNPKTRQEQILTFQTDPTVRIAMLGITAAGVAVTLTASSTVWFAELFWTPAIMIQAEDRCHRIGQQARVRCLYFVAKSTLDEVLWKLIEKKFRDLGE</sequence>
<evidence type="ECO:0000256" key="1">
    <source>
        <dbReference type="ARBA" id="ARBA00022801"/>
    </source>
</evidence>
<dbReference type="STRING" id="35128.B8C2J6"/>
<feature type="domain" description="Helicase C-terminal" evidence="3">
    <location>
        <begin position="289"/>
        <end position="466"/>
    </location>
</feature>
<evidence type="ECO:0000313" key="5">
    <source>
        <dbReference type="Proteomes" id="UP000001449"/>
    </source>
</evidence>
<feature type="domain" description="Helicase ATP-binding" evidence="2">
    <location>
        <begin position="33"/>
        <end position="199"/>
    </location>
</feature>
<dbReference type="PANTHER" id="PTHR45766:SF6">
    <property type="entry name" value="SWI_SNF-RELATED MATRIX-ASSOCIATED ACTIN-DEPENDENT REGULATOR OF CHROMATIN SUBFAMILY A-LIKE PROTEIN 1"/>
    <property type="match status" value="1"/>
</dbReference>
<dbReference type="PROSITE" id="PS51194">
    <property type="entry name" value="HELICASE_CTER"/>
    <property type="match status" value="1"/>
</dbReference>
<dbReference type="InterPro" id="IPR001650">
    <property type="entry name" value="Helicase_C-like"/>
</dbReference>
<dbReference type="SMART" id="SM00487">
    <property type="entry name" value="DEXDc"/>
    <property type="match status" value="1"/>
</dbReference>
<dbReference type="FunFam" id="3.40.50.10810:FF:000078">
    <property type="entry name" value="Helicase domain containing protein"/>
    <property type="match status" value="1"/>
</dbReference>
<feature type="non-terminal residue" evidence="4">
    <location>
        <position position="466"/>
    </location>
</feature>
<dbReference type="eggNOG" id="KOG1000">
    <property type="taxonomic scope" value="Eukaryota"/>
</dbReference>
<proteinExistence type="predicted"/>
<dbReference type="GeneID" id="7449604"/>
<dbReference type="InterPro" id="IPR027417">
    <property type="entry name" value="P-loop_NTPase"/>
</dbReference>
<dbReference type="HOGENOM" id="CLU_000315_33_4_1"/>
<dbReference type="CDD" id="cd18793">
    <property type="entry name" value="SF2_C_SNF"/>
    <property type="match status" value="1"/>
</dbReference>
<accession>B8C2J6</accession>
<dbReference type="Pfam" id="PF00176">
    <property type="entry name" value="SNF2-rel_dom"/>
    <property type="match status" value="1"/>
</dbReference>
<dbReference type="Gene3D" id="3.40.50.300">
    <property type="entry name" value="P-loop containing nucleotide triphosphate hydrolases"/>
    <property type="match status" value="1"/>
</dbReference>
<dbReference type="PaxDb" id="35128-Thaps262487"/>
<reference evidence="4 5" key="1">
    <citation type="journal article" date="2004" name="Science">
        <title>The genome of the diatom Thalassiosira pseudonana: ecology, evolution, and metabolism.</title>
        <authorList>
            <person name="Armbrust E.V."/>
            <person name="Berges J.A."/>
            <person name="Bowler C."/>
            <person name="Green B.R."/>
            <person name="Martinez D."/>
            <person name="Putnam N.H."/>
            <person name="Zhou S."/>
            <person name="Allen A.E."/>
            <person name="Apt K.E."/>
            <person name="Bechner M."/>
            <person name="Brzezinski M.A."/>
            <person name="Chaal B.K."/>
            <person name="Chiovitti A."/>
            <person name="Davis A.K."/>
            <person name="Demarest M.S."/>
            <person name="Detter J.C."/>
            <person name="Glavina T."/>
            <person name="Goodstein D."/>
            <person name="Hadi M.Z."/>
            <person name="Hellsten U."/>
            <person name="Hildebrand M."/>
            <person name="Jenkins B.D."/>
            <person name="Jurka J."/>
            <person name="Kapitonov V.V."/>
            <person name="Kroger N."/>
            <person name="Lau W.W."/>
            <person name="Lane T.W."/>
            <person name="Larimer F.W."/>
            <person name="Lippmeier J.C."/>
            <person name="Lucas S."/>
            <person name="Medina M."/>
            <person name="Montsant A."/>
            <person name="Obornik M."/>
            <person name="Parker M.S."/>
            <person name="Palenik B."/>
            <person name="Pazour G.J."/>
            <person name="Richardson P.M."/>
            <person name="Rynearson T.A."/>
            <person name="Saito M.A."/>
            <person name="Schwartz D.C."/>
            <person name="Thamatrakoln K."/>
            <person name="Valentin K."/>
            <person name="Vardi A."/>
            <person name="Wilkerson F.P."/>
            <person name="Rokhsar D.S."/>
        </authorList>
    </citation>
    <scope>NUCLEOTIDE SEQUENCE [LARGE SCALE GENOMIC DNA]</scope>
    <source>
        <strain evidence="4 5">CCMP1335</strain>
    </source>
</reference>
<dbReference type="EMBL" id="CM000642">
    <property type="protein sequence ID" value="EED91959.1"/>
    <property type="molecule type" value="Genomic_DNA"/>
</dbReference>
<dbReference type="GO" id="GO:0006281">
    <property type="term" value="P:DNA repair"/>
    <property type="evidence" value="ECO:0000318"/>
    <property type="project" value="GO_Central"/>
</dbReference>
<dbReference type="GO" id="GO:0005524">
    <property type="term" value="F:ATP binding"/>
    <property type="evidence" value="ECO:0007669"/>
    <property type="project" value="InterPro"/>
</dbReference>
<gene>
    <name evidence="4" type="ORF">THAPSDRAFT_262487</name>
</gene>
<dbReference type="KEGG" id="tps:THAPSDRAFT_262487"/>
<dbReference type="Pfam" id="PF00271">
    <property type="entry name" value="Helicase_C"/>
    <property type="match status" value="1"/>
</dbReference>
<dbReference type="GO" id="GO:0043596">
    <property type="term" value="C:nuclear replication fork"/>
    <property type="evidence" value="ECO:0000318"/>
    <property type="project" value="GO_Central"/>
</dbReference>
<dbReference type="RefSeq" id="XP_002290207.1">
    <property type="nucleotide sequence ID" value="XM_002290171.1"/>
</dbReference>
<dbReference type="InterPro" id="IPR000330">
    <property type="entry name" value="SNF2_N"/>
</dbReference>
<keyword evidence="1" id="KW-0378">Hydrolase</keyword>
<dbReference type="AlphaFoldDB" id="B8C2J6"/>
<evidence type="ECO:0000259" key="2">
    <source>
        <dbReference type="PROSITE" id="PS51192"/>
    </source>
</evidence>